<evidence type="ECO:0000256" key="3">
    <source>
        <dbReference type="ARBA" id="ARBA00008784"/>
    </source>
</evidence>
<dbReference type="InterPro" id="IPR004360">
    <property type="entry name" value="Glyas_Fos-R_dOase_dom"/>
</dbReference>
<dbReference type="SUPFAM" id="SSF54593">
    <property type="entry name" value="Glyoxalase/Bleomycin resistance protein/Dihydroxybiphenyl dioxygenase"/>
    <property type="match status" value="1"/>
</dbReference>
<proteinExistence type="inferred from homology"/>
<evidence type="ECO:0000256" key="12">
    <source>
        <dbReference type="ARBA" id="ARBA00030369"/>
    </source>
</evidence>
<dbReference type="GO" id="GO:0018577">
    <property type="term" value="F:catechol 2,3-dioxygenase activity"/>
    <property type="evidence" value="ECO:0007669"/>
    <property type="project" value="UniProtKB-EC"/>
</dbReference>
<dbReference type="InterPro" id="IPR000486">
    <property type="entry name" value="Xdiol_ring_cleave_dOase_1/2"/>
</dbReference>
<dbReference type="NCBIfam" id="TIGR03211">
    <property type="entry name" value="catechol_2_3"/>
    <property type="match status" value="1"/>
</dbReference>
<keyword evidence="17" id="KW-1185">Reference proteome</keyword>
<evidence type="ECO:0000256" key="9">
    <source>
        <dbReference type="ARBA" id="ARBA00022964"/>
    </source>
</evidence>
<feature type="domain" description="VOC" evidence="15">
    <location>
        <begin position="158"/>
        <end position="279"/>
    </location>
</feature>
<evidence type="ECO:0000256" key="8">
    <source>
        <dbReference type="ARBA" id="ARBA00022797"/>
    </source>
</evidence>
<gene>
    <name evidence="16" type="ORF">LIP_2168</name>
</gene>
<name>A0A0K2SMF0_LIMPI</name>
<protein>
    <recommendedName>
        <fullName evidence="5">Metapyrocatechase</fullName>
        <ecNumber evidence="4">1.13.11.2</ecNumber>
    </recommendedName>
    <alternativeName>
        <fullName evidence="13">CatO2ase</fullName>
    </alternativeName>
    <alternativeName>
        <fullName evidence="12">Catechol 2,3-dioxygenase</fullName>
    </alternativeName>
</protein>
<evidence type="ECO:0000256" key="1">
    <source>
        <dbReference type="ARBA" id="ARBA00000163"/>
    </source>
</evidence>
<dbReference type="Proteomes" id="UP000065807">
    <property type="component" value="Chromosome"/>
</dbReference>
<dbReference type="EMBL" id="AP014924">
    <property type="protein sequence ID" value="BAS28009.1"/>
    <property type="molecule type" value="Genomic_DNA"/>
</dbReference>
<dbReference type="Gene3D" id="3.10.180.10">
    <property type="entry name" value="2,3-Dihydroxybiphenyl 1,2-Dioxygenase, domain 1"/>
    <property type="match status" value="2"/>
</dbReference>
<dbReference type="InterPro" id="IPR050383">
    <property type="entry name" value="GlyoxalaseI/FosfomycinResist"/>
</dbReference>
<dbReference type="PROSITE" id="PS51819">
    <property type="entry name" value="VOC"/>
    <property type="match status" value="2"/>
</dbReference>
<dbReference type="PANTHER" id="PTHR21366">
    <property type="entry name" value="GLYOXALASE FAMILY PROTEIN"/>
    <property type="match status" value="1"/>
</dbReference>
<dbReference type="InterPro" id="IPR029068">
    <property type="entry name" value="Glyas_Bleomycin-R_OHBP_Dase"/>
</dbReference>
<dbReference type="STRING" id="1555112.LIP_2168"/>
<keyword evidence="10 14" id="KW-0560">Oxidoreductase</keyword>
<dbReference type="KEGG" id="lpil:LIP_2168"/>
<keyword evidence="6" id="KW-0479">Metal-binding</keyword>
<feature type="domain" description="VOC" evidence="15">
    <location>
        <begin position="16"/>
        <end position="128"/>
    </location>
</feature>
<evidence type="ECO:0000256" key="4">
    <source>
        <dbReference type="ARBA" id="ARBA00013117"/>
    </source>
</evidence>
<evidence type="ECO:0000256" key="7">
    <source>
        <dbReference type="ARBA" id="ARBA00022737"/>
    </source>
</evidence>
<keyword evidence="11 14" id="KW-0408">Iron</keyword>
<evidence type="ECO:0000256" key="11">
    <source>
        <dbReference type="ARBA" id="ARBA00023004"/>
    </source>
</evidence>
<evidence type="ECO:0000256" key="6">
    <source>
        <dbReference type="ARBA" id="ARBA00022723"/>
    </source>
</evidence>
<dbReference type="EC" id="1.13.11.2" evidence="4"/>
<evidence type="ECO:0000256" key="5">
    <source>
        <dbReference type="ARBA" id="ARBA00022190"/>
    </source>
</evidence>
<keyword evidence="8 14" id="KW-0058">Aromatic hydrocarbons catabolism</keyword>
<organism evidence="16 17">
    <name type="scientific">Limnochorda pilosa</name>
    <dbReference type="NCBI Taxonomy" id="1555112"/>
    <lineage>
        <taxon>Bacteria</taxon>
        <taxon>Bacillati</taxon>
        <taxon>Bacillota</taxon>
        <taxon>Limnochordia</taxon>
        <taxon>Limnochordales</taxon>
        <taxon>Limnochordaceae</taxon>
        <taxon>Limnochorda</taxon>
    </lineage>
</organism>
<evidence type="ECO:0000259" key="15">
    <source>
        <dbReference type="PROSITE" id="PS51819"/>
    </source>
</evidence>
<evidence type="ECO:0000256" key="10">
    <source>
        <dbReference type="ARBA" id="ARBA00023002"/>
    </source>
</evidence>
<comment type="similarity">
    <text evidence="3 14">Belongs to the extradiol ring-cleavage dioxygenase family.</text>
</comment>
<sequence length="322" mass="36667">MARPGQPGSEIQDVAHLAHVELLSPRPEATVRFFTELLGLFVTARSGQSVYLRAWGDHYHHSVKVTESPRAGLGHVAWRAWSDEALERRVSDLEETEFGQGWIDGDLGHGRAYRFTDPAGHRMELFFEVEKARAPAGEAPRLKNRPMRVPVNGPGISRIDHVNLFTQDVPANREFLQARLGFRHREGIVHDDLEIGAWLSVTPLVHDIAYTFDRQSEVRGRLHHVAYWADTFDGLARSADLMREHDIFIEAGPGKHAITNALFLYCYEPGGNRVELFTGGYLIFDPDWQPVIWTKEERELRMWWGGRLPESFHTYGTPQVDA</sequence>
<accession>A0A0K2SMF0</accession>
<dbReference type="AlphaFoldDB" id="A0A0K2SMF0"/>
<dbReference type="PATRIC" id="fig|1555112.3.peg.2211"/>
<evidence type="ECO:0000256" key="2">
    <source>
        <dbReference type="ARBA" id="ARBA00001954"/>
    </source>
</evidence>
<reference evidence="17" key="2">
    <citation type="journal article" date="2016" name="Int. J. Syst. Evol. Microbiol.">
        <title>Complete genome sequence and cell structure of Limnochorda pilosa, a Gram-negative spore-former within the phylum Firmicutes.</title>
        <authorList>
            <person name="Watanabe M."/>
            <person name="Kojima H."/>
            <person name="Fukui M."/>
        </authorList>
    </citation>
    <scope>NUCLEOTIDE SEQUENCE [LARGE SCALE GENOMIC DNA]</scope>
    <source>
        <strain evidence="17">HC45</strain>
    </source>
</reference>
<dbReference type="PROSITE" id="PS00082">
    <property type="entry name" value="EXTRADIOL_DIOXYGENAS"/>
    <property type="match status" value="1"/>
</dbReference>
<evidence type="ECO:0000313" key="17">
    <source>
        <dbReference type="Proteomes" id="UP000065807"/>
    </source>
</evidence>
<dbReference type="RefSeq" id="WP_068137710.1">
    <property type="nucleotide sequence ID" value="NZ_AP014924.1"/>
</dbReference>
<comment type="catalytic activity">
    <reaction evidence="1">
        <text>catechol + O2 = (2Z,4E)-2-hydroxy-6-oxohexa-2,4-dienoate + H(+)</text>
        <dbReference type="Rhea" id="RHEA:17337"/>
        <dbReference type="ChEBI" id="CHEBI:15378"/>
        <dbReference type="ChEBI" id="CHEBI:15379"/>
        <dbReference type="ChEBI" id="CHEBI:18135"/>
        <dbReference type="ChEBI" id="CHEBI:71198"/>
        <dbReference type="EC" id="1.13.11.2"/>
    </reaction>
</comment>
<dbReference type="InterPro" id="IPR017624">
    <property type="entry name" value="Catechol_2-3_dOase"/>
</dbReference>
<dbReference type="OrthoDB" id="317332at2"/>
<evidence type="ECO:0000256" key="13">
    <source>
        <dbReference type="ARBA" id="ARBA00031146"/>
    </source>
</evidence>
<evidence type="ECO:0000313" key="16">
    <source>
        <dbReference type="EMBL" id="BAS28009.1"/>
    </source>
</evidence>
<keyword evidence="9 14" id="KW-0223">Dioxygenase</keyword>
<comment type="cofactor">
    <cofactor evidence="2 14">
        <name>Fe(2+)</name>
        <dbReference type="ChEBI" id="CHEBI:29033"/>
    </cofactor>
</comment>
<reference evidence="17" key="1">
    <citation type="submission" date="2015-07" db="EMBL/GenBank/DDBJ databases">
        <title>Complete genome sequence and phylogenetic analysis of Limnochorda pilosa.</title>
        <authorList>
            <person name="Watanabe M."/>
            <person name="Kojima H."/>
            <person name="Fukui M."/>
        </authorList>
    </citation>
    <scope>NUCLEOTIDE SEQUENCE [LARGE SCALE GENOMIC DNA]</scope>
    <source>
        <strain evidence="17">HC45</strain>
    </source>
</reference>
<dbReference type="Pfam" id="PF00903">
    <property type="entry name" value="Glyoxalase"/>
    <property type="match status" value="2"/>
</dbReference>
<keyword evidence="7" id="KW-0677">Repeat</keyword>
<dbReference type="CDD" id="cd09013">
    <property type="entry name" value="BphC-JF8_N_like"/>
    <property type="match status" value="1"/>
</dbReference>
<dbReference type="GO" id="GO:0008198">
    <property type="term" value="F:ferrous iron binding"/>
    <property type="evidence" value="ECO:0007669"/>
    <property type="project" value="InterPro"/>
</dbReference>
<evidence type="ECO:0000256" key="14">
    <source>
        <dbReference type="RuleBase" id="RU000683"/>
    </source>
</evidence>
<dbReference type="InterPro" id="IPR037523">
    <property type="entry name" value="VOC_core"/>
</dbReference>